<gene>
    <name evidence="1" type="ORF">B0H67DRAFT_593087</name>
</gene>
<keyword evidence="2" id="KW-1185">Reference proteome</keyword>
<dbReference type="AlphaFoldDB" id="A0AA39ZWW3"/>
<organism evidence="1 2">
    <name type="scientific">Lasiosphaeris hirsuta</name>
    <dbReference type="NCBI Taxonomy" id="260670"/>
    <lineage>
        <taxon>Eukaryota</taxon>
        <taxon>Fungi</taxon>
        <taxon>Dikarya</taxon>
        <taxon>Ascomycota</taxon>
        <taxon>Pezizomycotina</taxon>
        <taxon>Sordariomycetes</taxon>
        <taxon>Sordariomycetidae</taxon>
        <taxon>Sordariales</taxon>
        <taxon>Lasiosphaeriaceae</taxon>
        <taxon>Lasiosphaeris</taxon>
    </lineage>
</organism>
<reference evidence="1" key="1">
    <citation type="submission" date="2023-06" db="EMBL/GenBank/DDBJ databases">
        <title>Genome-scale phylogeny and comparative genomics of the fungal order Sordariales.</title>
        <authorList>
            <consortium name="Lawrence Berkeley National Laboratory"/>
            <person name="Hensen N."/>
            <person name="Bonometti L."/>
            <person name="Westerberg I."/>
            <person name="Brannstrom I.O."/>
            <person name="Guillou S."/>
            <person name="Cros-Aarteil S."/>
            <person name="Calhoun S."/>
            <person name="Haridas S."/>
            <person name="Kuo A."/>
            <person name="Mondo S."/>
            <person name="Pangilinan J."/>
            <person name="Riley R."/>
            <person name="Labutti K."/>
            <person name="Andreopoulos B."/>
            <person name="Lipzen A."/>
            <person name="Chen C."/>
            <person name="Yanf M."/>
            <person name="Daum C."/>
            <person name="Ng V."/>
            <person name="Clum A."/>
            <person name="Steindorff A."/>
            <person name="Ohm R."/>
            <person name="Martin F."/>
            <person name="Silar P."/>
            <person name="Natvig D."/>
            <person name="Lalanne C."/>
            <person name="Gautier V."/>
            <person name="Ament-Velasquez S.L."/>
            <person name="Kruys A."/>
            <person name="Hutchinson M.I."/>
            <person name="Powell A.J."/>
            <person name="Barry K."/>
            <person name="Miller A.N."/>
            <person name="Grigoriev I.V."/>
            <person name="Debuchy R."/>
            <person name="Gladieux P."/>
            <person name="Thoren M.H."/>
            <person name="Johannesson H."/>
        </authorList>
    </citation>
    <scope>NUCLEOTIDE SEQUENCE</scope>
    <source>
        <strain evidence="1">SMH4607-1</strain>
    </source>
</reference>
<protein>
    <submittedName>
        <fullName evidence="1">Uncharacterized protein</fullName>
    </submittedName>
</protein>
<name>A0AA39ZWW3_9PEZI</name>
<dbReference type="Proteomes" id="UP001172102">
    <property type="component" value="Unassembled WGS sequence"/>
</dbReference>
<evidence type="ECO:0000313" key="1">
    <source>
        <dbReference type="EMBL" id="KAK0705070.1"/>
    </source>
</evidence>
<accession>A0AA39ZWW3</accession>
<sequence>MKGYVLSLSTNSFEACARAAGGHIAGHSVDITFGVSPSSCSVSDSHFERISTDAACLDGDIGPTYIQSAYVL</sequence>
<proteinExistence type="predicted"/>
<dbReference type="EMBL" id="JAUKUA010000007">
    <property type="protein sequence ID" value="KAK0705070.1"/>
    <property type="molecule type" value="Genomic_DNA"/>
</dbReference>
<evidence type="ECO:0000313" key="2">
    <source>
        <dbReference type="Proteomes" id="UP001172102"/>
    </source>
</evidence>
<comment type="caution">
    <text evidence="1">The sequence shown here is derived from an EMBL/GenBank/DDBJ whole genome shotgun (WGS) entry which is preliminary data.</text>
</comment>